<dbReference type="Proteomes" id="UP000663297">
    <property type="component" value="Chromosome 2"/>
</dbReference>
<gene>
    <name evidence="1" type="ORF">FCULG_00000986</name>
    <name evidence="2" type="ORF">HYE67_003820</name>
</gene>
<dbReference type="AlphaFoldDB" id="A0A2T4GQ27"/>
<reference evidence="1 3" key="1">
    <citation type="submission" date="2018-02" db="EMBL/GenBank/DDBJ databases">
        <title>Fusarium culmorum secondary metabolites in fungal-bacterial-plant interactions.</title>
        <authorList>
            <person name="Schmidt R."/>
        </authorList>
    </citation>
    <scope>NUCLEOTIDE SEQUENCE [LARGE SCALE GENOMIC DNA]</scope>
    <source>
        <strain evidence="1 3">PV</strain>
    </source>
</reference>
<accession>A0A2T4GQ27</accession>
<organism evidence="1 3">
    <name type="scientific">Fusarium culmorum</name>
    <dbReference type="NCBI Taxonomy" id="5516"/>
    <lineage>
        <taxon>Eukaryota</taxon>
        <taxon>Fungi</taxon>
        <taxon>Dikarya</taxon>
        <taxon>Ascomycota</taxon>
        <taxon>Pezizomycotina</taxon>
        <taxon>Sordariomycetes</taxon>
        <taxon>Hypocreomycetidae</taxon>
        <taxon>Hypocreales</taxon>
        <taxon>Nectriaceae</taxon>
        <taxon>Fusarium</taxon>
    </lineage>
</organism>
<dbReference type="EMBL" id="PVEM01000012">
    <property type="protein sequence ID" value="PTD05635.1"/>
    <property type="molecule type" value="Genomic_DNA"/>
</dbReference>
<reference evidence="2" key="2">
    <citation type="submission" date="2020-11" db="EMBL/GenBank/DDBJ databases">
        <title>The chromosome-scale genome resource for two endophytic Fusarium species: F. culmorum and F. pseudograminearum.</title>
        <authorList>
            <person name="Yuan Z."/>
        </authorList>
    </citation>
    <scope>NUCLEOTIDE SEQUENCE</scope>
    <source>
        <strain evidence="2">Class2-1B</strain>
    </source>
</reference>
<name>A0A2T4GQ27_FUSCU</name>
<sequence>MHCFYFSCCSQLSACPSVLPGSCQKGHSRGSGKNIMLASIVWHCAVSCRALSAHAVSCPRLFVLQ</sequence>
<keyword evidence="3" id="KW-1185">Reference proteome</keyword>
<evidence type="ECO:0000313" key="2">
    <source>
        <dbReference type="EMBL" id="QPC61589.1"/>
    </source>
</evidence>
<dbReference type="Proteomes" id="UP000241587">
    <property type="component" value="Unassembled WGS sequence"/>
</dbReference>
<dbReference type="EMBL" id="CP064748">
    <property type="protein sequence ID" value="QPC61589.1"/>
    <property type="molecule type" value="Genomic_DNA"/>
</dbReference>
<proteinExistence type="predicted"/>
<evidence type="ECO:0000313" key="1">
    <source>
        <dbReference type="EMBL" id="PTD05635.1"/>
    </source>
</evidence>
<evidence type="ECO:0000313" key="3">
    <source>
        <dbReference type="Proteomes" id="UP000241587"/>
    </source>
</evidence>
<protein>
    <submittedName>
        <fullName evidence="1">Uncharacterized protein</fullName>
    </submittedName>
</protein>